<keyword evidence="3 6" id="KW-1133">Transmembrane helix</keyword>
<evidence type="ECO:0000313" key="8">
    <source>
        <dbReference type="Proteomes" id="UP000005143"/>
    </source>
</evidence>
<keyword evidence="8" id="KW-1185">Reference proteome</keyword>
<evidence type="ECO:0000256" key="3">
    <source>
        <dbReference type="ARBA" id="ARBA00022989"/>
    </source>
</evidence>
<dbReference type="SUPFAM" id="SSF55486">
    <property type="entry name" value="Metalloproteases ('zincins'), catalytic domain"/>
    <property type="match status" value="1"/>
</dbReference>
<dbReference type="PANTHER" id="PTHR30168:SF0">
    <property type="entry name" value="INNER MEMBRANE PROTEIN"/>
    <property type="match status" value="1"/>
</dbReference>
<reference evidence="7 8" key="1">
    <citation type="journal article" date="2013" name="Biodegradation">
        <title>Quantitative proteomic analysis of ibuprofen-degrading Patulibacter sp. strain I11.</title>
        <authorList>
            <person name="Almeida B."/>
            <person name="Kjeldal H."/>
            <person name="Lolas I."/>
            <person name="Knudsen A.D."/>
            <person name="Carvalho G."/>
            <person name="Nielsen K.L."/>
            <person name="Barreto Crespo M.T."/>
            <person name="Stensballe A."/>
            <person name="Nielsen J.L."/>
        </authorList>
    </citation>
    <scope>NUCLEOTIDE SEQUENCE [LARGE SCALE GENOMIC DNA]</scope>
    <source>
        <strain evidence="7 8">I11</strain>
    </source>
</reference>
<keyword evidence="7" id="KW-0645">Protease</keyword>
<evidence type="ECO:0000256" key="4">
    <source>
        <dbReference type="ARBA" id="ARBA00023136"/>
    </source>
</evidence>
<dbReference type="GO" id="GO:0008237">
    <property type="term" value="F:metallopeptidase activity"/>
    <property type="evidence" value="ECO:0007669"/>
    <property type="project" value="UniProtKB-KW"/>
</dbReference>
<comment type="caution">
    <text evidence="7">The sequence shown here is derived from an EMBL/GenBank/DDBJ whole genome shotgun (WGS) entry which is preliminary data.</text>
</comment>
<keyword evidence="2 6" id="KW-0812">Transmembrane</keyword>
<dbReference type="PANTHER" id="PTHR30168">
    <property type="entry name" value="PUTATIVE MEMBRANE PROTEIN YPFJ"/>
    <property type="match status" value="1"/>
</dbReference>
<dbReference type="InterPro" id="IPR007343">
    <property type="entry name" value="Uncharacterised_pept_Zn_put"/>
</dbReference>
<feature type="transmembrane region" description="Helical" evidence="6">
    <location>
        <begin position="29"/>
        <end position="48"/>
    </location>
</feature>
<proteinExistence type="predicted"/>
<protein>
    <submittedName>
        <fullName evidence="7">YpfJ protein zinc metalloprotease superfamily</fullName>
    </submittedName>
</protein>
<keyword evidence="7" id="KW-0482">Metalloprotease</keyword>
<sequence>MRFKDQSKLDSSQIEDVRGGGSRMPGGRVAIGGGTGVVGVIVALVVLLSGGGGGGSALDALGALQDQSVGSRPPASGALESCRTGADANSDDDCRIVGYVNSIQAYWGDAYRRYEPARTVFFDGRVSTGCGAASAASGPFYCPGDKKVYIDLGFFADLREKFGATAGPAAQAYVLAHEYGHHVQDLEGTLDAIGDDREGAQSRAVRSELQADCYAGAWAHNAARTGYLEPLTRDDVADALNAAQAIGDDRIQERFQGTVTPDTWTHGSSQQRVRWFTTGYDSGDPSDCDSFRGRI</sequence>
<dbReference type="Pfam" id="PF04228">
    <property type="entry name" value="Zn_peptidase"/>
    <property type="match status" value="1"/>
</dbReference>
<dbReference type="GO" id="GO:0006508">
    <property type="term" value="P:proteolysis"/>
    <property type="evidence" value="ECO:0007669"/>
    <property type="project" value="UniProtKB-KW"/>
</dbReference>
<dbReference type="PATRIC" id="fig|1097667.3.peg.4028"/>
<evidence type="ECO:0000256" key="5">
    <source>
        <dbReference type="SAM" id="MobiDB-lite"/>
    </source>
</evidence>
<evidence type="ECO:0000256" key="6">
    <source>
        <dbReference type="SAM" id="Phobius"/>
    </source>
</evidence>
<feature type="region of interest" description="Disordered" evidence="5">
    <location>
        <begin position="1"/>
        <end position="25"/>
    </location>
</feature>
<organism evidence="7 8">
    <name type="scientific">Patulibacter medicamentivorans</name>
    <dbReference type="NCBI Taxonomy" id="1097667"/>
    <lineage>
        <taxon>Bacteria</taxon>
        <taxon>Bacillati</taxon>
        <taxon>Actinomycetota</taxon>
        <taxon>Thermoleophilia</taxon>
        <taxon>Solirubrobacterales</taxon>
        <taxon>Patulibacteraceae</taxon>
        <taxon>Patulibacter</taxon>
    </lineage>
</organism>
<dbReference type="OrthoDB" id="9774900at2"/>
<dbReference type="Proteomes" id="UP000005143">
    <property type="component" value="Unassembled WGS sequence"/>
</dbReference>
<dbReference type="EMBL" id="AGUD01000303">
    <property type="protein sequence ID" value="EHN09113.1"/>
    <property type="molecule type" value="Genomic_DNA"/>
</dbReference>
<dbReference type="GO" id="GO:0016020">
    <property type="term" value="C:membrane"/>
    <property type="evidence" value="ECO:0007669"/>
    <property type="project" value="UniProtKB-SubCell"/>
</dbReference>
<gene>
    <name evidence="7" type="ORF">PAI11_40630</name>
</gene>
<evidence type="ECO:0000256" key="2">
    <source>
        <dbReference type="ARBA" id="ARBA00022692"/>
    </source>
</evidence>
<keyword evidence="7" id="KW-0378">Hydrolase</keyword>
<comment type="subcellular location">
    <subcellularLocation>
        <location evidence="1">Membrane</location>
        <topology evidence="1">Single-pass membrane protein</topology>
    </subcellularLocation>
</comment>
<dbReference type="RefSeq" id="WP_007578698.1">
    <property type="nucleotide sequence ID" value="NZ_AGUD01000303.1"/>
</dbReference>
<keyword evidence="4 6" id="KW-0472">Membrane</keyword>
<evidence type="ECO:0000256" key="1">
    <source>
        <dbReference type="ARBA" id="ARBA00004167"/>
    </source>
</evidence>
<dbReference type="AlphaFoldDB" id="H0EB38"/>
<evidence type="ECO:0000313" key="7">
    <source>
        <dbReference type="EMBL" id="EHN09113.1"/>
    </source>
</evidence>
<accession>H0EB38</accession>
<name>H0EB38_9ACTN</name>